<reference evidence="4" key="2">
    <citation type="submission" date="2016-06" db="EMBL/GenBank/DDBJ databases">
        <authorList>
            <person name="Toshchakov V.S."/>
        </authorList>
    </citation>
    <scope>NUCLEOTIDE SEQUENCE [LARGE SCALE GENOMIC DNA]</scope>
    <source>
        <strain>PM4 (JCM 30641</strain>
        <strain evidence="4">\VKM B-2940)</strain>
    </source>
</reference>
<evidence type="ECO:0000313" key="2">
    <source>
        <dbReference type="EMBL" id="SIM86082.1"/>
    </source>
</evidence>
<dbReference type="Proteomes" id="UP000195607">
    <property type="component" value="Chromosome I"/>
</dbReference>
<dbReference type="AlphaFoldDB" id="A0A1N5WLD8"/>
<proteinExistence type="predicted"/>
<evidence type="ECO:0000313" key="5">
    <source>
        <dbReference type="Proteomes" id="UP000195607"/>
    </source>
</evidence>
<dbReference type="Proteomes" id="UP000187822">
    <property type="component" value="Chromosome I"/>
</dbReference>
<keyword evidence="1" id="KW-0812">Transmembrane</keyword>
<keyword evidence="1" id="KW-0472">Membrane</keyword>
<reference evidence="2 5" key="1">
    <citation type="submission" date="2016-04" db="EMBL/GenBank/DDBJ databases">
        <authorList>
            <person name="Evans L.H."/>
            <person name="Alamgir A."/>
            <person name="Owens N."/>
            <person name="Weber N.D."/>
            <person name="Virtaneva K."/>
            <person name="Barbian K."/>
            <person name="Babar A."/>
            <person name="Rosenke K."/>
        </authorList>
    </citation>
    <scope>NUCLEOTIDE SEQUENCE [LARGE SCALE GENOMIC DNA]</scope>
    <source>
        <strain evidence="2">S5</strain>
        <strain evidence="5">S5(T) (JCM 30642 \VKM B-2941)</strain>
    </source>
</reference>
<organism evidence="2 5">
    <name type="scientific">Cuniculiplasma divulgatum</name>
    <dbReference type="NCBI Taxonomy" id="1673428"/>
    <lineage>
        <taxon>Archaea</taxon>
        <taxon>Methanobacteriati</taxon>
        <taxon>Thermoplasmatota</taxon>
        <taxon>Thermoplasmata</taxon>
        <taxon>Thermoplasmatales</taxon>
        <taxon>Cuniculiplasmataceae</taxon>
        <taxon>Cuniculiplasma</taxon>
    </lineage>
</organism>
<feature type="transmembrane region" description="Helical" evidence="1">
    <location>
        <begin position="12"/>
        <end position="30"/>
    </location>
</feature>
<protein>
    <submittedName>
        <fullName evidence="2">ABC2-1 family ABC transporter permease</fullName>
    </submittedName>
</protein>
<dbReference type="GO" id="GO:0005886">
    <property type="term" value="C:plasma membrane"/>
    <property type="evidence" value="ECO:0007669"/>
    <property type="project" value="UniProtKB-SubCell"/>
</dbReference>
<sequence length="476" mass="53541">MSVIKNTFRKKIFLMSIIFFMIFLTVFSISGTQKTSESINAANYCESCTTYHNQTYYFGIHAYSSNCGKPLSGLKGHVRLSPDLLIKNQSLSGKRTITINFTTNSSGYANISFKSDKYWCCHVSFNNLGSTGGTLSPINGNISNNNISYQSVYDGNNTNIGFLLLVNNVYNYKPTSYYEYRLVESDNVTLNLGLLGGFEHRVISIPVPTKEQLKNNHASGPLLSSSELTARCVVTGELEKKVNGTWTTSSLHSTQYPIYFYSYPSVTIITDNLGMQFSGQFSLILVIFCSIISTVAFGFQKTNGEIEFANSMPIKKWQIFLGKYISLLFVTGIFTLTVLLSSYLTNTILNSFFTNNSGIAQVFIPILLLGMFGVSLSFFITSISKSLIKIISLPIVITLFTYYVYDRLVSSFLVYYSEVLNFEFFNPFEYYRIFFSYQGSPVHSLCLPDNQKVIVSIIFWIVIFSVGGVIIWSKKE</sequence>
<dbReference type="GO" id="GO:0140359">
    <property type="term" value="F:ABC-type transporter activity"/>
    <property type="evidence" value="ECO:0007669"/>
    <property type="project" value="InterPro"/>
</dbReference>
<accession>A0A1N5WLD8</accession>
<feature type="transmembrane region" description="Helical" evidence="1">
    <location>
        <begin position="387"/>
        <end position="405"/>
    </location>
</feature>
<feature type="transmembrane region" description="Helical" evidence="1">
    <location>
        <begin position="359"/>
        <end position="380"/>
    </location>
</feature>
<keyword evidence="4" id="KW-1185">Reference proteome</keyword>
<dbReference type="STRING" id="1673428.CPM_1828"/>
<name>A0A1N5WLD8_9ARCH</name>
<feature type="transmembrane region" description="Helical" evidence="1">
    <location>
        <begin position="281"/>
        <end position="299"/>
    </location>
</feature>
<keyword evidence="1" id="KW-1133">Transmembrane helix</keyword>
<evidence type="ECO:0000313" key="4">
    <source>
        <dbReference type="Proteomes" id="UP000187822"/>
    </source>
</evidence>
<dbReference type="EMBL" id="LT719092">
    <property type="protein sequence ID" value="SJK85606.1"/>
    <property type="molecule type" value="Genomic_DNA"/>
</dbReference>
<dbReference type="EMBL" id="LT671858">
    <property type="protein sequence ID" value="SIM86082.1"/>
    <property type="molecule type" value="Genomic_DNA"/>
</dbReference>
<evidence type="ECO:0000256" key="1">
    <source>
        <dbReference type="SAM" id="Phobius"/>
    </source>
</evidence>
<reference evidence="3" key="3">
    <citation type="submission" date="2016-06" db="EMBL/GenBank/DDBJ databases">
        <authorList>
            <person name="Olsen C.W."/>
            <person name="Carey S."/>
            <person name="Hinshaw L."/>
            <person name="Karasin A.I."/>
        </authorList>
    </citation>
    <scope>NUCLEOTIDE SEQUENCE [LARGE SCALE GENOMIC DNA]</scope>
    <source>
        <strain evidence="3">PM4</strain>
    </source>
</reference>
<dbReference type="Pfam" id="PF12679">
    <property type="entry name" value="ABC2_membrane_2"/>
    <property type="match status" value="1"/>
</dbReference>
<evidence type="ECO:0000313" key="3">
    <source>
        <dbReference type="EMBL" id="SJK85606.1"/>
    </source>
</evidence>
<gene>
    <name evidence="3" type="ORF">CPM_1828</name>
    <name evidence="2" type="ORF">CSP5_1889</name>
</gene>
<feature type="transmembrane region" description="Helical" evidence="1">
    <location>
        <begin position="320"/>
        <end position="339"/>
    </location>
</feature>
<dbReference type="KEGG" id="cdiv:CPM_1828"/>
<feature type="transmembrane region" description="Helical" evidence="1">
    <location>
        <begin position="453"/>
        <end position="472"/>
    </location>
</feature>